<accession>A0A8S5T4A5</accession>
<reference evidence="1" key="1">
    <citation type="journal article" date="2021" name="Proc. Natl. Acad. Sci. U.S.A.">
        <title>A Catalog of Tens of Thousands of Viruses from Human Metagenomes Reveals Hidden Associations with Chronic Diseases.</title>
        <authorList>
            <person name="Tisza M.J."/>
            <person name="Buck C.B."/>
        </authorList>
    </citation>
    <scope>NUCLEOTIDE SEQUENCE</scope>
    <source>
        <strain evidence="1">Ctm8l1</strain>
    </source>
</reference>
<organism evidence="1">
    <name type="scientific">Siphoviridae sp. ctm8l1</name>
    <dbReference type="NCBI Taxonomy" id="2827930"/>
    <lineage>
        <taxon>Viruses</taxon>
        <taxon>Duplodnaviria</taxon>
        <taxon>Heunggongvirae</taxon>
        <taxon>Uroviricota</taxon>
        <taxon>Caudoviricetes</taxon>
    </lineage>
</organism>
<protein>
    <submittedName>
        <fullName evidence="1">Uncharacterized protein</fullName>
    </submittedName>
</protein>
<sequence length="56" mass="6597">MQYLYKVFKFHVISSPYRSLSMPIKCYPFLLTRFYIIVAEADKDTASMKGQALRQT</sequence>
<dbReference type="EMBL" id="BK032739">
    <property type="protein sequence ID" value="DAF57807.1"/>
    <property type="molecule type" value="Genomic_DNA"/>
</dbReference>
<proteinExistence type="predicted"/>
<evidence type="ECO:0000313" key="1">
    <source>
        <dbReference type="EMBL" id="DAF57807.1"/>
    </source>
</evidence>
<name>A0A8S5T4A5_9CAUD</name>